<comment type="caution">
    <text evidence="1">The sequence shown here is derived from an EMBL/GenBank/DDBJ whole genome shotgun (WGS) entry which is preliminary data.</text>
</comment>
<accession>A0A7Y9IR01</accession>
<dbReference type="InterPro" id="IPR008914">
    <property type="entry name" value="PEBP"/>
</dbReference>
<dbReference type="AlphaFoldDB" id="A0A7Y9IR01"/>
<evidence type="ECO:0008006" key="3">
    <source>
        <dbReference type="Google" id="ProtNLM"/>
    </source>
</evidence>
<sequence length="217" mass="22511">MLEKLPDSIGHALQNQRAGLDKIAFNQIGTGAGSASLTVHSLAFVDHAPIPEQYTADGVGISPPVQWTGVPSNAAAVVLIVEDADAPTPKPLVHAIVVDLPVGSDGALEAGALESPDHEGDDGLHTGRNSYLTAKWLPPDPPPGHGPHRYAFQVFALAAGEPFSSTPGRDEVLDALRERAVASGCLIGTYERPDGSIKIGATEDTAVPITPDRSALI</sequence>
<dbReference type="RefSeq" id="WP_179583278.1">
    <property type="nucleotide sequence ID" value="NZ_JACBYR010000001.1"/>
</dbReference>
<organism evidence="1 2">
    <name type="scientific">Pigmentiphaga litoralis</name>
    <dbReference type="NCBI Taxonomy" id="516702"/>
    <lineage>
        <taxon>Bacteria</taxon>
        <taxon>Pseudomonadati</taxon>
        <taxon>Pseudomonadota</taxon>
        <taxon>Betaproteobacteria</taxon>
        <taxon>Burkholderiales</taxon>
        <taxon>Alcaligenaceae</taxon>
        <taxon>Pigmentiphaga</taxon>
    </lineage>
</organism>
<dbReference type="PANTHER" id="PTHR30289">
    <property type="entry name" value="UNCHARACTERIZED PROTEIN YBCL-RELATED"/>
    <property type="match status" value="1"/>
</dbReference>
<dbReference type="Pfam" id="PF01161">
    <property type="entry name" value="PBP"/>
    <property type="match status" value="1"/>
</dbReference>
<dbReference type="Proteomes" id="UP000542125">
    <property type="component" value="Unassembled WGS sequence"/>
</dbReference>
<reference evidence="1 2" key="1">
    <citation type="submission" date="2020-07" db="EMBL/GenBank/DDBJ databases">
        <title>Genomic Encyclopedia of Type Strains, Phase IV (KMG-V): Genome sequencing to study the core and pangenomes of soil and plant-associated prokaryotes.</title>
        <authorList>
            <person name="Whitman W."/>
        </authorList>
    </citation>
    <scope>NUCLEOTIDE SEQUENCE [LARGE SCALE GENOMIC DNA]</scope>
    <source>
        <strain evidence="1 2">SAS40</strain>
    </source>
</reference>
<name>A0A7Y9IR01_9BURK</name>
<dbReference type="SUPFAM" id="SSF49777">
    <property type="entry name" value="PEBP-like"/>
    <property type="match status" value="1"/>
</dbReference>
<protein>
    <recommendedName>
        <fullName evidence="3">YbhB/YbcL family Raf kinase inhibitor-like protein</fullName>
    </recommendedName>
</protein>
<keyword evidence="2" id="KW-1185">Reference proteome</keyword>
<proteinExistence type="predicted"/>
<dbReference type="EMBL" id="JACBYR010000001">
    <property type="protein sequence ID" value="NYE81336.1"/>
    <property type="molecule type" value="Genomic_DNA"/>
</dbReference>
<dbReference type="PANTHER" id="PTHR30289:SF1">
    <property type="entry name" value="PEBP (PHOSPHATIDYLETHANOLAMINE-BINDING PROTEIN) FAMILY PROTEIN"/>
    <property type="match status" value="1"/>
</dbReference>
<gene>
    <name evidence="1" type="ORF">FHW18_000607</name>
</gene>
<evidence type="ECO:0000313" key="2">
    <source>
        <dbReference type="Proteomes" id="UP000542125"/>
    </source>
</evidence>
<dbReference type="InterPro" id="IPR036610">
    <property type="entry name" value="PEBP-like_sf"/>
</dbReference>
<dbReference type="Gene3D" id="3.90.280.10">
    <property type="entry name" value="PEBP-like"/>
    <property type="match status" value="1"/>
</dbReference>
<dbReference type="CDD" id="cd00865">
    <property type="entry name" value="PEBP_bact_arch"/>
    <property type="match status" value="1"/>
</dbReference>
<evidence type="ECO:0000313" key="1">
    <source>
        <dbReference type="EMBL" id="NYE81336.1"/>
    </source>
</evidence>
<dbReference type="InterPro" id="IPR005247">
    <property type="entry name" value="YbhB_YbcL/LppC-like"/>
</dbReference>